<evidence type="ECO:0000313" key="5">
    <source>
        <dbReference type="EMBL" id="CAL1171407.1"/>
    </source>
</evidence>
<evidence type="ECO:0000313" key="6">
    <source>
        <dbReference type="EMBL" id="CAL4805344.1"/>
    </source>
</evidence>
<dbReference type="InterPro" id="IPR035892">
    <property type="entry name" value="C2_domain_sf"/>
</dbReference>
<feature type="region of interest" description="Disordered" evidence="1">
    <location>
        <begin position="77"/>
        <end position="144"/>
    </location>
</feature>
<feature type="region of interest" description="Disordered" evidence="1">
    <location>
        <begin position="236"/>
        <end position="269"/>
    </location>
</feature>
<dbReference type="Gene3D" id="2.60.40.150">
    <property type="entry name" value="C2 domain"/>
    <property type="match status" value="1"/>
</dbReference>
<evidence type="ECO:0000313" key="7">
    <source>
        <dbReference type="Proteomes" id="UP001152797"/>
    </source>
</evidence>
<reference evidence="5" key="2">
    <citation type="submission" date="2024-04" db="EMBL/GenBank/DDBJ databases">
        <authorList>
            <person name="Chen Y."/>
            <person name="Shah S."/>
            <person name="Dougan E. K."/>
            <person name="Thang M."/>
            <person name="Chan C."/>
        </authorList>
    </citation>
    <scope>NUCLEOTIDE SEQUENCE [LARGE SCALE GENOMIC DNA]</scope>
</reference>
<evidence type="ECO:0000256" key="2">
    <source>
        <dbReference type="SAM" id="Phobius"/>
    </source>
</evidence>
<feature type="compositionally biased region" description="Pro residues" evidence="1">
    <location>
        <begin position="112"/>
        <end position="128"/>
    </location>
</feature>
<dbReference type="Proteomes" id="UP001152797">
    <property type="component" value="Unassembled WGS sequence"/>
</dbReference>
<dbReference type="CDD" id="cd00030">
    <property type="entry name" value="C2"/>
    <property type="match status" value="1"/>
</dbReference>
<dbReference type="EMBL" id="CAMXCT030006670">
    <property type="protein sequence ID" value="CAL4805344.1"/>
    <property type="molecule type" value="Genomic_DNA"/>
</dbReference>
<evidence type="ECO:0000313" key="4">
    <source>
        <dbReference type="EMBL" id="CAI4018032.1"/>
    </source>
</evidence>
<dbReference type="PROSITE" id="PS50004">
    <property type="entry name" value="C2"/>
    <property type="match status" value="1"/>
</dbReference>
<sequence length="464" mass="52472">MSSCTEWLHRIALVVVAFIVLILLGILASLGLTDEAWDLWSDLRGMDLSTYFVALLIGSLSSFPVLFFGKSKLEEGQQGAPKAPREAPPAPAAPAASAPSGGSGGSGGVPKPTRPTRPPAKVPKPKPLSPRSQARQLVGTRMSEEQAAKAVDKILALRSYVDRVEPIDLDEMWGFFDLDPPASRRSMDPTDPLLQRLKGKLNRQRLLFHPDKNGHPEAEKTFKFLEVCHRKLMTSYTRQTESVHQRTRREEEELKQEEARRQKQEEERRAQMELLEREEEEKMRRVELQKQRLDQMLEAKRSAFEAKHNQSQMVSRDAPIVSLFTSCGSSKSILGKKEDAEETSVIGRLSVRLRARDLPAPELLFAGHHYAVLSVGDQTFETKRVPGQNCQWDANYDFPIHRVDTSLAVSVFREGWFQDSLLGKTEIPFLDIEEWSGHWMGRLLESENTESLSVVELQASFDWF</sequence>
<dbReference type="OrthoDB" id="431039at2759"/>
<evidence type="ECO:0000256" key="1">
    <source>
        <dbReference type="SAM" id="MobiDB-lite"/>
    </source>
</evidence>
<feature type="transmembrane region" description="Helical" evidence="2">
    <location>
        <begin position="48"/>
        <end position="68"/>
    </location>
</feature>
<dbReference type="EMBL" id="CAMXCT010006670">
    <property type="protein sequence ID" value="CAI4018032.1"/>
    <property type="molecule type" value="Genomic_DNA"/>
</dbReference>
<dbReference type="SUPFAM" id="SSF49562">
    <property type="entry name" value="C2 domain (Calcium/lipid-binding domain, CaLB)"/>
    <property type="match status" value="1"/>
</dbReference>
<feature type="transmembrane region" description="Helical" evidence="2">
    <location>
        <begin position="7"/>
        <end position="28"/>
    </location>
</feature>
<protein>
    <submittedName>
        <fullName evidence="6">Gluconolactonase</fullName>
    </submittedName>
</protein>
<keyword evidence="2" id="KW-1133">Transmembrane helix</keyword>
<reference evidence="4" key="1">
    <citation type="submission" date="2022-10" db="EMBL/GenBank/DDBJ databases">
        <authorList>
            <person name="Chen Y."/>
            <person name="Dougan E. K."/>
            <person name="Chan C."/>
            <person name="Rhodes N."/>
            <person name="Thang M."/>
        </authorList>
    </citation>
    <scope>NUCLEOTIDE SEQUENCE</scope>
</reference>
<evidence type="ECO:0000259" key="3">
    <source>
        <dbReference type="PROSITE" id="PS50004"/>
    </source>
</evidence>
<name>A0A9P1GNF6_9DINO</name>
<accession>A0A9P1GNF6</accession>
<organism evidence="4">
    <name type="scientific">Cladocopium goreaui</name>
    <dbReference type="NCBI Taxonomy" id="2562237"/>
    <lineage>
        <taxon>Eukaryota</taxon>
        <taxon>Sar</taxon>
        <taxon>Alveolata</taxon>
        <taxon>Dinophyceae</taxon>
        <taxon>Suessiales</taxon>
        <taxon>Symbiodiniaceae</taxon>
        <taxon>Cladocopium</taxon>
    </lineage>
</organism>
<gene>
    <name evidence="4" type="ORF">C1SCF055_LOCUS42633</name>
</gene>
<feature type="domain" description="C2" evidence="3">
    <location>
        <begin position="328"/>
        <end position="443"/>
    </location>
</feature>
<dbReference type="AlphaFoldDB" id="A0A9P1GNF6"/>
<dbReference type="EMBL" id="CAMXCT020006670">
    <property type="protein sequence ID" value="CAL1171407.1"/>
    <property type="molecule type" value="Genomic_DNA"/>
</dbReference>
<feature type="compositionally biased region" description="Basic and acidic residues" evidence="1">
    <location>
        <begin position="241"/>
        <end position="269"/>
    </location>
</feature>
<dbReference type="InterPro" id="IPR000008">
    <property type="entry name" value="C2_dom"/>
</dbReference>
<keyword evidence="7" id="KW-1185">Reference proteome</keyword>
<keyword evidence="2" id="KW-0812">Transmembrane</keyword>
<keyword evidence="2" id="KW-0472">Membrane</keyword>
<comment type="caution">
    <text evidence="4">The sequence shown here is derived from an EMBL/GenBank/DDBJ whole genome shotgun (WGS) entry which is preliminary data.</text>
</comment>
<proteinExistence type="predicted"/>